<dbReference type="FunFam" id="3.80.10.10:FF:000213">
    <property type="entry name" value="Tyrosine-sulfated glycopeptide receptor 1"/>
    <property type="match status" value="1"/>
</dbReference>
<evidence type="ECO:0000259" key="14">
    <source>
        <dbReference type="Pfam" id="PF08263"/>
    </source>
</evidence>
<dbReference type="FunFam" id="3.80.10.10:FF:001347">
    <property type="entry name" value="LRR receptor-like serine/threonine-protein kinase GSO2"/>
    <property type="match status" value="1"/>
</dbReference>
<accession>A0AAD5Z4S6</accession>
<evidence type="ECO:0000256" key="11">
    <source>
        <dbReference type="ARBA" id="ARBA00023180"/>
    </source>
</evidence>
<evidence type="ECO:0000256" key="10">
    <source>
        <dbReference type="ARBA" id="ARBA00023170"/>
    </source>
</evidence>
<keyword evidence="3" id="KW-1003">Cell membrane</keyword>
<evidence type="ECO:0000313" key="15">
    <source>
        <dbReference type="EMBL" id="KAJ3686887.1"/>
    </source>
</evidence>
<dbReference type="Pfam" id="PF00560">
    <property type="entry name" value="LRR_1"/>
    <property type="match status" value="4"/>
</dbReference>
<evidence type="ECO:0000256" key="12">
    <source>
        <dbReference type="SAM" id="Phobius"/>
    </source>
</evidence>
<dbReference type="Pfam" id="PF08263">
    <property type="entry name" value="LRRNT_2"/>
    <property type="match status" value="1"/>
</dbReference>
<evidence type="ECO:0000256" key="5">
    <source>
        <dbReference type="ARBA" id="ARBA00022692"/>
    </source>
</evidence>
<evidence type="ECO:0000256" key="13">
    <source>
        <dbReference type="SAM" id="SignalP"/>
    </source>
</evidence>
<keyword evidence="11" id="KW-0325">Glycoprotein</keyword>
<feature type="transmembrane region" description="Helical" evidence="12">
    <location>
        <begin position="767"/>
        <end position="790"/>
    </location>
</feature>
<dbReference type="InterPro" id="IPR032675">
    <property type="entry name" value="LRR_dom_sf"/>
</dbReference>
<keyword evidence="4" id="KW-0433">Leucine-rich repeat</keyword>
<evidence type="ECO:0000256" key="7">
    <source>
        <dbReference type="ARBA" id="ARBA00022737"/>
    </source>
</evidence>
<protein>
    <recommendedName>
        <fullName evidence="14">Leucine-rich repeat-containing N-terminal plant-type domain-containing protein</fullName>
    </recommendedName>
</protein>
<proteinExistence type="inferred from homology"/>
<dbReference type="Pfam" id="PF13516">
    <property type="entry name" value="LRR_6"/>
    <property type="match status" value="1"/>
</dbReference>
<dbReference type="EMBL" id="JAMRDG010000002">
    <property type="protein sequence ID" value="KAJ3686887.1"/>
    <property type="molecule type" value="Genomic_DNA"/>
</dbReference>
<dbReference type="SUPFAM" id="SSF52058">
    <property type="entry name" value="L domain-like"/>
    <property type="match status" value="1"/>
</dbReference>
<comment type="similarity">
    <text evidence="2">Belongs to the RLP family.</text>
</comment>
<keyword evidence="16" id="KW-1185">Reference proteome</keyword>
<evidence type="ECO:0000256" key="2">
    <source>
        <dbReference type="ARBA" id="ARBA00009592"/>
    </source>
</evidence>
<evidence type="ECO:0000256" key="3">
    <source>
        <dbReference type="ARBA" id="ARBA00022475"/>
    </source>
</evidence>
<dbReference type="InterPro" id="IPR046956">
    <property type="entry name" value="RLP23-like"/>
</dbReference>
<dbReference type="Pfam" id="PF13855">
    <property type="entry name" value="LRR_8"/>
    <property type="match status" value="1"/>
</dbReference>
<comment type="caution">
    <text evidence="15">The sequence shown here is derived from an EMBL/GenBank/DDBJ whole genome shotgun (WGS) entry which is preliminary data.</text>
</comment>
<evidence type="ECO:0000256" key="9">
    <source>
        <dbReference type="ARBA" id="ARBA00023136"/>
    </source>
</evidence>
<organism evidence="15 16">
    <name type="scientific">Rhynchospora tenuis</name>
    <dbReference type="NCBI Taxonomy" id="198213"/>
    <lineage>
        <taxon>Eukaryota</taxon>
        <taxon>Viridiplantae</taxon>
        <taxon>Streptophyta</taxon>
        <taxon>Embryophyta</taxon>
        <taxon>Tracheophyta</taxon>
        <taxon>Spermatophyta</taxon>
        <taxon>Magnoliopsida</taxon>
        <taxon>Liliopsida</taxon>
        <taxon>Poales</taxon>
        <taxon>Cyperaceae</taxon>
        <taxon>Cyperoideae</taxon>
        <taxon>Rhynchosporeae</taxon>
        <taxon>Rhynchospora</taxon>
    </lineage>
</organism>
<evidence type="ECO:0000256" key="4">
    <source>
        <dbReference type="ARBA" id="ARBA00022614"/>
    </source>
</evidence>
<keyword evidence="9 12" id="KW-0472">Membrane</keyword>
<evidence type="ECO:0000313" key="16">
    <source>
        <dbReference type="Proteomes" id="UP001210211"/>
    </source>
</evidence>
<evidence type="ECO:0000256" key="6">
    <source>
        <dbReference type="ARBA" id="ARBA00022729"/>
    </source>
</evidence>
<dbReference type="GO" id="GO:0005886">
    <property type="term" value="C:plasma membrane"/>
    <property type="evidence" value="ECO:0007669"/>
    <property type="project" value="UniProtKB-SubCell"/>
</dbReference>
<dbReference type="Proteomes" id="UP001210211">
    <property type="component" value="Unassembled WGS sequence"/>
</dbReference>
<keyword evidence="10" id="KW-0675">Receptor</keyword>
<name>A0AAD5Z4S6_9POAL</name>
<evidence type="ECO:0000256" key="1">
    <source>
        <dbReference type="ARBA" id="ARBA00004251"/>
    </source>
</evidence>
<dbReference type="SUPFAM" id="SSF52047">
    <property type="entry name" value="RNI-like"/>
    <property type="match status" value="2"/>
</dbReference>
<feature type="signal peptide" evidence="13">
    <location>
        <begin position="1"/>
        <end position="24"/>
    </location>
</feature>
<feature type="chain" id="PRO_5042290980" description="Leucine-rich repeat-containing N-terminal plant-type domain-containing protein" evidence="13">
    <location>
        <begin position="25"/>
        <end position="824"/>
    </location>
</feature>
<dbReference type="Gene3D" id="3.80.10.10">
    <property type="entry name" value="Ribonuclease Inhibitor"/>
    <property type="match status" value="3"/>
</dbReference>
<comment type="subcellular location">
    <subcellularLocation>
        <location evidence="1">Cell membrane</location>
        <topology evidence="1">Single-pass type I membrane protein</topology>
    </subcellularLocation>
</comment>
<keyword evidence="8 12" id="KW-1133">Transmembrane helix</keyword>
<dbReference type="PANTHER" id="PTHR48063">
    <property type="entry name" value="LRR RECEPTOR-LIKE KINASE"/>
    <property type="match status" value="1"/>
</dbReference>
<evidence type="ECO:0000256" key="8">
    <source>
        <dbReference type="ARBA" id="ARBA00022989"/>
    </source>
</evidence>
<dbReference type="AlphaFoldDB" id="A0AAD5Z4S6"/>
<dbReference type="PANTHER" id="PTHR48063:SF112">
    <property type="entry name" value="RECEPTOR LIKE PROTEIN 30-LIKE"/>
    <property type="match status" value="1"/>
</dbReference>
<reference evidence="15 16" key="1">
    <citation type="journal article" date="2022" name="Cell">
        <title>Repeat-based holocentromeres influence genome architecture and karyotype evolution.</title>
        <authorList>
            <person name="Hofstatter P.G."/>
            <person name="Thangavel G."/>
            <person name="Lux T."/>
            <person name="Neumann P."/>
            <person name="Vondrak T."/>
            <person name="Novak P."/>
            <person name="Zhang M."/>
            <person name="Costa L."/>
            <person name="Castellani M."/>
            <person name="Scott A."/>
            <person name="Toegelov H."/>
            <person name="Fuchs J."/>
            <person name="Mata-Sucre Y."/>
            <person name="Dias Y."/>
            <person name="Vanzela A.L.L."/>
            <person name="Huettel B."/>
            <person name="Almeida C.C.S."/>
            <person name="Simkova H."/>
            <person name="Souza G."/>
            <person name="Pedrosa-Harand A."/>
            <person name="Macas J."/>
            <person name="Mayer K.F.X."/>
            <person name="Houben A."/>
            <person name="Marques A."/>
        </authorList>
    </citation>
    <scope>NUCLEOTIDE SEQUENCE [LARGE SCALE GENOMIC DNA]</scope>
    <source>
        <strain evidence="15">RhyTen1mFocal</strain>
    </source>
</reference>
<feature type="domain" description="Leucine-rich repeat-containing N-terminal plant-type" evidence="14">
    <location>
        <begin position="27"/>
        <end position="64"/>
    </location>
</feature>
<keyword evidence="5 12" id="KW-0812">Transmembrane</keyword>
<keyword evidence="6 13" id="KW-0732">Signal</keyword>
<keyword evidence="7" id="KW-0677">Repeat</keyword>
<dbReference type="InterPro" id="IPR001611">
    <property type="entry name" value="Leu-rich_rpt"/>
</dbReference>
<sequence>MPFLYYKLIILLPVLLIQIKQLNSCSETDLQSLLDFKRGLTDPLNRLSSWTGDDCCSWQGITCNENRPARVVKIDLHNTADDDNEDVSWALGGDISPSLLHVNYLSHLDLSFNDFWGLPIPTFFGSFPRLRYLNLAKGIKGQVLNSWKAFSPPWWLSHDIKDLSNQARRALHQDPGHSDGIRPSPHLGGSLTTSRISAIKQDVLYIKILAIATESANPTNLSGTGFEGNTLSHLGNLSTLRWLDLSSVGFRIDDSLWITNLKSLKYLDLSWSIFGEESGKLLGSLGVLPSLTKLYMSSDNDFKVTIPHHINITSSLTYIDLSSNLYVEGGGFPQNLQGLCKLESLYLMEMNMTAQLSTFDGIVNGCSESTIQILNLRGNSLTGTIPNSFGNLSSLAYLDISSNSLEGKVTKLNFSNLKNLKYLDISLNKLSLEISHDWLPPFQLETIRLGSCKLGPKFPQWLQYQFNYFWLDMSYSEIADSIPPWFWDLSENFVNLDLSHNQIYGEVPALTRVQPSLNMSHEFIIDLSWNLLEGHIPLFPHWEGSIDLSNNLFSGQIPQKIGDVMPKLRFLSISNNSITGHIPKYWRDYLTEMRNVSGYKFDQIESYKEHMILAIKRRSDEYQKLLPFVSSLDLSENKLTGTIPTEVTSLFSLLSLNLSGNQLGGEITGKFGRMQGIESLDLSRNHLTGPIPESLTKLTFLSYLNLSYNNLSGKIPTGNQLSSFTDPSVYIGNQYLCGFPLPDCPIRSFPPPFGSEEENQSSDKGMLLFYFGLSAGYLFGLWVTWCVLLFNKKWRCAFFWTMDRAYDKLHVMVAIQARNLKAKI</sequence>
<dbReference type="InterPro" id="IPR013210">
    <property type="entry name" value="LRR_N_plant-typ"/>
</dbReference>
<gene>
    <name evidence="15" type="ORF">LUZ61_016051</name>
</gene>